<sequence>MPTKFRSYRGSWPLDVRGKVETLRFQQIHQDLQPAQIPDTIVVKTNLLDLPTEIVQEIANYLPLSSKAAFTISCKLAASIVGTQSWVDLKQREHIYERHDFGRLLERDSPNAVYCYGCSKIHYTSLHRPAYVRQYYSIPQLRQKIRWMSSDKGREGLLYLYTLMHRTGISCGHICKLSTWEFWAQNSRQRCRENEHSLLQDSWGWLVMPPSGPTPEDGLRVFPVASDSAVPDTTHVFQIQIGPTRQTSVPILPPSRLVQLGPFMYAHQHTSVVEDHLNSEYSIIVSGPRPRERAVKKHSSLKKMALKVLGPRDQNQGLDVNEKRIRSLRNSPTLKDRTMDIRIFRDEMWDRDRHVWAIDQQRRKLRRLEPIQTAAERDRSMRRSINTP</sequence>
<keyword evidence="4" id="KW-1185">Reference proteome</keyword>
<accession>A0A9P4MTU5</accession>
<feature type="region of interest" description="Disordered" evidence="1">
    <location>
        <begin position="369"/>
        <end position="388"/>
    </location>
</feature>
<reference evidence="3" key="1">
    <citation type="journal article" date="2020" name="Stud. Mycol.">
        <title>101 Dothideomycetes genomes: a test case for predicting lifestyles and emergence of pathogens.</title>
        <authorList>
            <person name="Haridas S."/>
            <person name="Albert R."/>
            <person name="Binder M."/>
            <person name="Bloem J."/>
            <person name="Labutti K."/>
            <person name="Salamov A."/>
            <person name="Andreopoulos B."/>
            <person name="Baker S."/>
            <person name="Barry K."/>
            <person name="Bills G."/>
            <person name="Bluhm B."/>
            <person name="Cannon C."/>
            <person name="Castanera R."/>
            <person name="Culley D."/>
            <person name="Daum C."/>
            <person name="Ezra D."/>
            <person name="Gonzalez J."/>
            <person name="Henrissat B."/>
            <person name="Kuo A."/>
            <person name="Liang C."/>
            <person name="Lipzen A."/>
            <person name="Lutzoni F."/>
            <person name="Magnuson J."/>
            <person name="Mondo S."/>
            <person name="Nolan M."/>
            <person name="Ohm R."/>
            <person name="Pangilinan J."/>
            <person name="Park H.-J."/>
            <person name="Ramirez L."/>
            <person name="Alfaro M."/>
            <person name="Sun H."/>
            <person name="Tritt A."/>
            <person name="Yoshinaga Y."/>
            <person name="Zwiers L.-H."/>
            <person name="Turgeon B."/>
            <person name="Goodwin S."/>
            <person name="Spatafora J."/>
            <person name="Crous P."/>
            <person name="Grigoriev I."/>
        </authorList>
    </citation>
    <scope>NUCLEOTIDE SEQUENCE</scope>
    <source>
        <strain evidence="3">ATCC 74209</strain>
    </source>
</reference>
<organism evidence="3 4">
    <name type="scientific">Delitschia confertaspora ATCC 74209</name>
    <dbReference type="NCBI Taxonomy" id="1513339"/>
    <lineage>
        <taxon>Eukaryota</taxon>
        <taxon>Fungi</taxon>
        <taxon>Dikarya</taxon>
        <taxon>Ascomycota</taxon>
        <taxon>Pezizomycotina</taxon>
        <taxon>Dothideomycetes</taxon>
        <taxon>Pleosporomycetidae</taxon>
        <taxon>Pleosporales</taxon>
        <taxon>Delitschiaceae</taxon>
        <taxon>Delitschia</taxon>
    </lineage>
</organism>
<name>A0A9P4MTU5_9PLEO</name>
<evidence type="ECO:0000313" key="4">
    <source>
        <dbReference type="Proteomes" id="UP000799536"/>
    </source>
</evidence>
<proteinExistence type="predicted"/>
<dbReference type="PROSITE" id="PS50181">
    <property type="entry name" value="FBOX"/>
    <property type="match status" value="1"/>
</dbReference>
<dbReference type="AlphaFoldDB" id="A0A9P4MTU5"/>
<dbReference type="EMBL" id="ML993920">
    <property type="protein sequence ID" value="KAF2202911.1"/>
    <property type="molecule type" value="Genomic_DNA"/>
</dbReference>
<evidence type="ECO:0000259" key="2">
    <source>
        <dbReference type="PROSITE" id="PS50181"/>
    </source>
</evidence>
<dbReference type="OrthoDB" id="3766406at2759"/>
<evidence type="ECO:0000256" key="1">
    <source>
        <dbReference type="SAM" id="MobiDB-lite"/>
    </source>
</evidence>
<dbReference type="InterPro" id="IPR001810">
    <property type="entry name" value="F-box_dom"/>
</dbReference>
<comment type="caution">
    <text evidence="3">The sequence shown here is derived from an EMBL/GenBank/DDBJ whole genome shotgun (WGS) entry which is preliminary data.</text>
</comment>
<feature type="domain" description="F-box" evidence="2">
    <location>
        <begin position="44"/>
        <end position="89"/>
    </location>
</feature>
<dbReference type="Proteomes" id="UP000799536">
    <property type="component" value="Unassembled WGS sequence"/>
</dbReference>
<protein>
    <recommendedName>
        <fullName evidence="2">F-box domain-containing protein</fullName>
    </recommendedName>
</protein>
<evidence type="ECO:0000313" key="3">
    <source>
        <dbReference type="EMBL" id="KAF2202911.1"/>
    </source>
</evidence>
<gene>
    <name evidence="3" type="ORF">GQ43DRAFT_470481</name>
</gene>